<dbReference type="SMART" id="SM00278">
    <property type="entry name" value="HhH1"/>
    <property type="match status" value="4"/>
</dbReference>
<keyword evidence="2 12" id="KW-0436">Ligase</keyword>
<dbReference type="Gene3D" id="3.30.470.30">
    <property type="entry name" value="DNA ligase/mRNA capping enzyme"/>
    <property type="match status" value="1"/>
</dbReference>
<feature type="binding site" evidence="12">
    <location>
        <begin position="40"/>
        <end position="44"/>
    </location>
    <ligand>
        <name>NAD(+)</name>
        <dbReference type="ChEBI" id="CHEBI:57540"/>
    </ligand>
</feature>
<accession>A0A1H6FQB1</accession>
<dbReference type="SMART" id="SM00532">
    <property type="entry name" value="LIGANc"/>
    <property type="match status" value="1"/>
</dbReference>
<feature type="binding site" evidence="12">
    <location>
        <position position="148"/>
    </location>
    <ligand>
        <name>NAD(+)</name>
        <dbReference type="ChEBI" id="CHEBI:57540"/>
    </ligand>
</feature>
<feature type="binding site" evidence="12">
    <location>
        <position position="125"/>
    </location>
    <ligand>
        <name>NAD(+)</name>
        <dbReference type="ChEBI" id="CHEBI:57540"/>
    </ligand>
</feature>
<feature type="binding site" evidence="12">
    <location>
        <begin position="89"/>
        <end position="90"/>
    </location>
    <ligand>
        <name>NAD(+)</name>
        <dbReference type="ChEBI" id="CHEBI:57540"/>
    </ligand>
</feature>
<evidence type="ECO:0000313" key="15">
    <source>
        <dbReference type="EMBL" id="SEH11934.1"/>
    </source>
</evidence>
<dbReference type="InterPro" id="IPR010994">
    <property type="entry name" value="RuvA_2-like"/>
</dbReference>
<comment type="cofactor">
    <cofactor evidence="12">
        <name>Mg(2+)</name>
        <dbReference type="ChEBI" id="CHEBI:18420"/>
    </cofactor>
    <cofactor evidence="12">
        <name>Mn(2+)</name>
        <dbReference type="ChEBI" id="CHEBI:29035"/>
    </cofactor>
</comment>
<feature type="binding site" evidence="12">
    <location>
        <position position="419"/>
    </location>
    <ligand>
        <name>Zn(2+)</name>
        <dbReference type="ChEBI" id="CHEBI:29105"/>
    </ligand>
</feature>
<dbReference type="RefSeq" id="WP_218138250.1">
    <property type="nucleotide sequence ID" value="NZ_FNWJ01000001.1"/>
</dbReference>
<dbReference type="GO" id="GO:0003677">
    <property type="term" value="F:DNA binding"/>
    <property type="evidence" value="ECO:0007669"/>
    <property type="project" value="InterPro"/>
</dbReference>
<dbReference type="InterPro" id="IPR004149">
    <property type="entry name" value="Znf_DNAligase_C4"/>
</dbReference>
<dbReference type="FunFam" id="1.10.150.20:FF:000007">
    <property type="entry name" value="DNA ligase"/>
    <property type="match status" value="1"/>
</dbReference>
<keyword evidence="7 12" id="KW-0460">Magnesium</keyword>
<dbReference type="FunFam" id="1.10.287.610:FF:000002">
    <property type="entry name" value="DNA ligase"/>
    <property type="match status" value="1"/>
</dbReference>
<feature type="active site" description="N6-AMP-lysine intermediate" evidence="12">
    <location>
        <position position="127"/>
    </location>
</feature>
<evidence type="ECO:0000256" key="4">
    <source>
        <dbReference type="ARBA" id="ARBA00022723"/>
    </source>
</evidence>
<feature type="region of interest" description="Disordered" evidence="13">
    <location>
        <begin position="399"/>
        <end position="419"/>
    </location>
</feature>
<comment type="function">
    <text evidence="1 12">DNA ligase that catalyzes the formation of phosphodiester linkages between 5'-phosphoryl and 3'-hydroxyl groups in double-stranded DNA using NAD as a coenzyme and as the energy source for the reaction. It is essential for DNA replication and repair of damaged DNA.</text>
</comment>
<dbReference type="GO" id="GO:0006260">
    <property type="term" value="P:DNA replication"/>
    <property type="evidence" value="ECO:0007669"/>
    <property type="project" value="UniProtKB-KW"/>
</dbReference>
<keyword evidence="8 12" id="KW-0520">NAD</keyword>
<evidence type="ECO:0000256" key="3">
    <source>
        <dbReference type="ARBA" id="ARBA00022705"/>
    </source>
</evidence>
<dbReference type="STRING" id="29539.SAMN02745716_0929"/>
<evidence type="ECO:0000259" key="14">
    <source>
        <dbReference type="PROSITE" id="PS50172"/>
    </source>
</evidence>
<evidence type="ECO:0000256" key="7">
    <source>
        <dbReference type="ARBA" id="ARBA00022842"/>
    </source>
</evidence>
<dbReference type="Pfam" id="PF00533">
    <property type="entry name" value="BRCT"/>
    <property type="match status" value="1"/>
</dbReference>
<dbReference type="FunFam" id="1.10.150.20:FF:000006">
    <property type="entry name" value="DNA ligase"/>
    <property type="match status" value="1"/>
</dbReference>
<proteinExistence type="inferred from homology"/>
<dbReference type="InterPro" id="IPR004150">
    <property type="entry name" value="NAD_DNA_ligase_OB"/>
</dbReference>
<dbReference type="Pfam" id="PF03119">
    <property type="entry name" value="DNA_ligase_ZBD"/>
    <property type="match status" value="1"/>
</dbReference>
<dbReference type="InterPro" id="IPR001679">
    <property type="entry name" value="DNA_ligase"/>
</dbReference>
<dbReference type="FunFam" id="3.30.470.30:FF:000001">
    <property type="entry name" value="DNA ligase"/>
    <property type="match status" value="1"/>
</dbReference>
<keyword evidence="3 12" id="KW-0235">DNA replication</keyword>
<dbReference type="HAMAP" id="MF_01588">
    <property type="entry name" value="DNA_ligase_A"/>
    <property type="match status" value="1"/>
</dbReference>
<dbReference type="CDD" id="cd09897">
    <property type="entry name" value="H3TH_FEN1-XPG-like"/>
    <property type="match status" value="1"/>
</dbReference>
<comment type="similarity">
    <text evidence="12">Belongs to the NAD-dependent DNA ligase family. LigA subfamily.</text>
</comment>
<keyword evidence="10 12" id="KW-0464">Manganese</keyword>
<dbReference type="CDD" id="cd17748">
    <property type="entry name" value="BRCT_DNA_ligase_like"/>
    <property type="match status" value="1"/>
</dbReference>
<evidence type="ECO:0000256" key="10">
    <source>
        <dbReference type="ARBA" id="ARBA00023211"/>
    </source>
</evidence>
<dbReference type="Gene3D" id="3.40.50.10190">
    <property type="entry name" value="BRCT domain"/>
    <property type="match status" value="1"/>
</dbReference>
<evidence type="ECO:0000256" key="11">
    <source>
        <dbReference type="ARBA" id="ARBA00034005"/>
    </source>
</evidence>
<feature type="binding site" evidence="12">
    <location>
        <position position="422"/>
    </location>
    <ligand>
        <name>Zn(2+)</name>
        <dbReference type="ChEBI" id="CHEBI:29105"/>
    </ligand>
</feature>
<dbReference type="InterPro" id="IPR013840">
    <property type="entry name" value="DNAligase_N"/>
</dbReference>
<dbReference type="GO" id="GO:0006281">
    <property type="term" value="P:DNA repair"/>
    <property type="evidence" value="ECO:0007669"/>
    <property type="project" value="UniProtKB-KW"/>
</dbReference>
<dbReference type="SUPFAM" id="SSF52113">
    <property type="entry name" value="BRCT domain"/>
    <property type="match status" value="1"/>
</dbReference>
<keyword evidence="6 12" id="KW-0862">Zinc</keyword>
<dbReference type="Gene3D" id="1.10.150.20">
    <property type="entry name" value="5' to 3' exonuclease, C-terminal subdomain"/>
    <property type="match status" value="2"/>
</dbReference>
<evidence type="ECO:0000256" key="1">
    <source>
        <dbReference type="ARBA" id="ARBA00004067"/>
    </source>
</evidence>
<name>A0A1H6FQB1_THEAL</name>
<dbReference type="EMBL" id="FNWJ01000001">
    <property type="protein sequence ID" value="SEH11934.1"/>
    <property type="molecule type" value="Genomic_DNA"/>
</dbReference>
<dbReference type="NCBIfam" id="NF005932">
    <property type="entry name" value="PRK07956.1"/>
    <property type="match status" value="1"/>
</dbReference>
<evidence type="ECO:0000256" key="12">
    <source>
        <dbReference type="HAMAP-Rule" id="MF_01588"/>
    </source>
</evidence>
<dbReference type="Pfam" id="PF22745">
    <property type="entry name" value="Nlig-Ia"/>
    <property type="match status" value="1"/>
</dbReference>
<dbReference type="SUPFAM" id="SSF47781">
    <property type="entry name" value="RuvA domain 2-like"/>
    <property type="match status" value="1"/>
</dbReference>
<feature type="binding site" evidence="12">
    <location>
        <position position="183"/>
    </location>
    <ligand>
        <name>NAD(+)</name>
        <dbReference type="ChEBI" id="CHEBI:57540"/>
    </ligand>
</feature>
<sequence length="690" mass="77412">MASAAERIPEEARKRAEELREQIAYHDWRYYVLDDPEISDEEYDRLLDELRALEERYPELRTPDSPTQRVGGKPAPQFRQVRHLQPMLSLANARNEGELRAWVERNLRLLRRAGVDLARLRYVTEPKIDGLAISLVYENGRLVRGATRGDGEIGEDVTENLKTIPAVPLRIPDAPPLIEVRGEAYMPRREFVRVNEERIARGEPPFANPRNAAAGSIRQLDPRVTASRPLSIWCWGVGATEGISFDSHYESLEWLRAHRFRVNPDVELHDDVESVIAACKRWEERRDELDYEIDGVVVKIDDLRLWRVLGVAGREPRAAIAWKFAPMTATTVLRRIGWNVGRTGHLVPYAELEPVQVSGVTVKTATLHNEEDLRRKDVREGDEVIVMRAGDVIPQVVSPTARAVRRPDRPPPPQPPERCPACGTKTIKPEGSVWTICPNRAGCPGQIFQAIKHFVSKGAMDIEGLGEENVRRFLEEGLIKHVADIYELDVDRLAALRGFGRTSAEKLVRAIERSRSQPFHRVLYALGIPGVGAVNARNLARHFRSIDRLLAASEDEIEAVEGIGPILARTIREALDDPNTRELIERLRRAGLRFEEEPPAADSEAQPLSGKTFVLTGTLPHLTREQATELIESAGGRVTSSVSRRTDYVVVGDNPGSKLERARELGVPTIGEQELLELIGKERVSSLTSG</sequence>
<dbReference type="PROSITE" id="PS50172">
    <property type="entry name" value="BRCT"/>
    <property type="match status" value="1"/>
</dbReference>
<dbReference type="NCBIfam" id="TIGR00575">
    <property type="entry name" value="dnlj"/>
    <property type="match status" value="1"/>
</dbReference>
<dbReference type="InterPro" id="IPR013839">
    <property type="entry name" value="DNAligase_adenylation"/>
</dbReference>
<dbReference type="Gene3D" id="2.40.50.140">
    <property type="entry name" value="Nucleic acid-binding proteins"/>
    <property type="match status" value="1"/>
</dbReference>
<dbReference type="InterPro" id="IPR012340">
    <property type="entry name" value="NA-bd_OB-fold"/>
</dbReference>
<dbReference type="PANTHER" id="PTHR23389">
    <property type="entry name" value="CHROMOSOME TRANSMISSION FIDELITY FACTOR 18"/>
    <property type="match status" value="1"/>
</dbReference>
<gene>
    <name evidence="12" type="primary">ligA</name>
    <name evidence="15" type="ORF">SAMN02745716_0929</name>
</gene>
<dbReference type="InterPro" id="IPR036420">
    <property type="entry name" value="BRCT_dom_sf"/>
</dbReference>
<feature type="binding site" evidence="12">
    <location>
        <position position="437"/>
    </location>
    <ligand>
        <name>Zn(2+)</name>
        <dbReference type="ChEBI" id="CHEBI:29105"/>
    </ligand>
</feature>
<keyword evidence="9 12" id="KW-0234">DNA repair</keyword>
<dbReference type="SUPFAM" id="SSF50249">
    <property type="entry name" value="Nucleic acid-binding proteins"/>
    <property type="match status" value="1"/>
</dbReference>
<dbReference type="GO" id="GO:0005829">
    <property type="term" value="C:cytosol"/>
    <property type="evidence" value="ECO:0007669"/>
    <property type="project" value="TreeGrafter"/>
</dbReference>
<evidence type="ECO:0000256" key="5">
    <source>
        <dbReference type="ARBA" id="ARBA00022763"/>
    </source>
</evidence>
<keyword evidence="4 12" id="KW-0479">Metal-binding</keyword>
<dbReference type="PROSITE" id="PS01055">
    <property type="entry name" value="DNA_LIGASE_N1"/>
    <property type="match status" value="1"/>
</dbReference>
<dbReference type="GO" id="GO:0046872">
    <property type="term" value="F:metal ion binding"/>
    <property type="evidence" value="ECO:0007669"/>
    <property type="project" value="UniProtKB-KW"/>
</dbReference>
<keyword evidence="16" id="KW-1185">Reference proteome</keyword>
<evidence type="ECO:0000256" key="13">
    <source>
        <dbReference type="SAM" id="MobiDB-lite"/>
    </source>
</evidence>
<reference evidence="16" key="1">
    <citation type="submission" date="2016-10" db="EMBL/GenBank/DDBJ databases">
        <authorList>
            <person name="Varghese N."/>
            <person name="Submissions S."/>
        </authorList>
    </citation>
    <scope>NUCLEOTIDE SEQUENCE [LARGE SCALE GENOMIC DNA]</scope>
    <source>
        <strain evidence="16">ATCC 35263</strain>
    </source>
</reference>
<dbReference type="CDD" id="cd00114">
    <property type="entry name" value="LIGANc"/>
    <property type="match status" value="1"/>
</dbReference>
<organism evidence="15 16">
    <name type="scientific">Thermoleophilum album</name>
    <dbReference type="NCBI Taxonomy" id="29539"/>
    <lineage>
        <taxon>Bacteria</taxon>
        <taxon>Bacillati</taxon>
        <taxon>Actinomycetota</taxon>
        <taxon>Thermoleophilia</taxon>
        <taxon>Thermoleophilales</taxon>
        <taxon>Thermoleophilaceae</taxon>
        <taxon>Thermoleophilum</taxon>
    </lineage>
</organism>
<dbReference type="PANTHER" id="PTHR23389:SF9">
    <property type="entry name" value="DNA LIGASE"/>
    <property type="match status" value="1"/>
</dbReference>
<dbReference type="InterPro" id="IPR041663">
    <property type="entry name" value="DisA/LigA_HHH"/>
</dbReference>
<evidence type="ECO:0000256" key="6">
    <source>
        <dbReference type="ARBA" id="ARBA00022833"/>
    </source>
</evidence>
<dbReference type="Gene3D" id="1.10.287.610">
    <property type="entry name" value="Helix hairpin bin"/>
    <property type="match status" value="1"/>
</dbReference>
<dbReference type="InterPro" id="IPR001357">
    <property type="entry name" value="BRCT_dom"/>
</dbReference>
<dbReference type="SUPFAM" id="SSF56091">
    <property type="entry name" value="DNA ligase/mRNA capping enzyme, catalytic domain"/>
    <property type="match status" value="1"/>
</dbReference>
<dbReference type="GO" id="GO:0003911">
    <property type="term" value="F:DNA ligase (NAD+) activity"/>
    <property type="evidence" value="ECO:0007669"/>
    <property type="project" value="UniProtKB-UniRule"/>
</dbReference>
<feature type="domain" description="BRCT" evidence="14">
    <location>
        <begin position="603"/>
        <end position="684"/>
    </location>
</feature>
<dbReference type="Pfam" id="PF03120">
    <property type="entry name" value="OB_DNA_ligase"/>
    <property type="match status" value="1"/>
</dbReference>
<dbReference type="InterPro" id="IPR003583">
    <property type="entry name" value="Hlx-hairpin-Hlx_DNA-bd_motif"/>
</dbReference>
<feature type="binding site" evidence="12">
    <location>
        <position position="323"/>
    </location>
    <ligand>
        <name>NAD(+)</name>
        <dbReference type="ChEBI" id="CHEBI:57540"/>
    </ligand>
</feature>
<dbReference type="PIRSF" id="PIRSF001604">
    <property type="entry name" value="LigA"/>
    <property type="match status" value="1"/>
</dbReference>
<feature type="binding site" evidence="12">
    <location>
        <position position="299"/>
    </location>
    <ligand>
        <name>NAD(+)</name>
        <dbReference type="ChEBI" id="CHEBI:57540"/>
    </ligand>
</feature>
<evidence type="ECO:0000256" key="2">
    <source>
        <dbReference type="ARBA" id="ARBA00022598"/>
    </source>
</evidence>
<dbReference type="Pfam" id="PF14520">
    <property type="entry name" value="HHH_5"/>
    <property type="match status" value="1"/>
</dbReference>
<dbReference type="EC" id="6.5.1.2" evidence="12"/>
<evidence type="ECO:0000256" key="8">
    <source>
        <dbReference type="ARBA" id="ARBA00023027"/>
    </source>
</evidence>
<dbReference type="Pfam" id="PF12826">
    <property type="entry name" value="HHH_2"/>
    <property type="match status" value="1"/>
</dbReference>
<dbReference type="InterPro" id="IPR018239">
    <property type="entry name" value="DNA_ligase_AS"/>
</dbReference>
<comment type="catalytic activity">
    <reaction evidence="11 12">
        <text>NAD(+) + (deoxyribonucleotide)n-3'-hydroxyl + 5'-phospho-(deoxyribonucleotide)m = (deoxyribonucleotide)n+m + AMP + beta-nicotinamide D-nucleotide.</text>
        <dbReference type="EC" id="6.5.1.2"/>
    </reaction>
</comment>
<feature type="binding site" evidence="12">
    <location>
        <position position="443"/>
    </location>
    <ligand>
        <name>Zn(2+)</name>
        <dbReference type="ChEBI" id="CHEBI:29105"/>
    </ligand>
</feature>
<dbReference type="AlphaFoldDB" id="A0A1H6FQB1"/>
<evidence type="ECO:0000256" key="9">
    <source>
        <dbReference type="ARBA" id="ARBA00023204"/>
    </source>
</evidence>
<keyword evidence="5 12" id="KW-0227">DNA damage</keyword>
<evidence type="ECO:0000313" key="16">
    <source>
        <dbReference type="Proteomes" id="UP000222056"/>
    </source>
</evidence>
<dbReference type="SMART" id="SM00292">
    <property type="entry name" value="BRCT"/>
    <property type="match status" value="1"/>
</dbReference>
<protein>
    <recommendedName>
        <fullName evidence="12">DNA ligase</fullName>
        <ecNumber evidence="12">6.5.1.2</ecNumber>
    </recommendedName>
    <alternativeName>
        <fullName evidence="12">Polydeoxyribonucleotide synthase [NAD(+)]</fullName>
    </alternativeName>
</protein>
<dbReference type="Proteomes" id="UP000222056">
    <property type="component" value="Unassembled WGS sequence"/>
</dbReference>
<dbReference type="Pfam" id="PF01653">
    <property type="entry name" value="DNA_ligase_aden"/>
    <property type="match status" value="1"/>
</dbReference>